<organism evidence="9 10">
    <name type="scientific">Streptosporangium algeriense</name>
    <dbReference type="NCBI Taxonomy" id="1682748"/>
    <lineage>
        <taxon>Bacteria</taxon>
        <taxon>Bacillati</taxon>
        <taxon>Actinomycetota</taxon>
        <taxon>Actinomycetes</taxon>
        <taxon>Streptosporangiales</taxon>
        <taxon>Streptosporangiaceae</taxon>
        <taxon>Streptosporangium</taxon>
    </lineage>
</organism>
<comment type="similarity">
    <text evidence="2">Belongs to the AmiS/UreI family.</text>
</comment>
<reference evidence="10" key="1">
    <citation type="journal article" date="2019" name="Int. J. Syst. Evol. Microbiol.">
        <title>The Global Catalogue of Microorganisms (GCM) 10K type strain sequencing project: providing services to taxonomists for standard genome sequencing and annotation.</title>
        <authorList>
            <consortium name="The Broad Institute Genomics Platform"/>
            <consortium name="The Broad Institute Genome Sequencing Center for Infectious Disease"/>
            <person name="Wu L."/>
            <person name="Ma J."/>
        </authorList>
    </citation>
    <scope>NUCLEOTIDE SEQUENCE [LARGE SCALE GENOMIC DNA]</scope>
    <source>
        <strain evidence="10">CCUG 62974</strain>
    </source>
</reference>
<evidence type="ECO:0000256" key="1">
    <source>
        <dbReference type="ARBA" id="ARBA00004651"/>
    </source>
</evidence>
<evidence type="ECO:0000256" key="7">
    <source>
        <dbReference type="ARBA" id="ARBA00023136"/>
    </source>
</evidence>
<keyword evidence="5 8" id="KW-0812">Transmembrane</keyword>
<feature type="transmembrane region" description="Helical" evidence="8">
    <location>
        <begin position="146"/>
        <end position="168"/>
    </location>
</feature>
<feature type="transmembrane region" description="Helical" evidence="8">
    <location>
        <begin position="87"/>
        <end position="109"/>
    </location>
</feature>
<comment type="caution">
    <text evidence="9">The sequence shown here is derived from an EMBL/GenBank/DDBJ whole genome shotgun (WGS) entry which is preliminary data.</text>
</comment>
<feature type="transmembrane region" description="Helical" evidence="8">
    <location>
        <begin position="174"/>
        <end position="193"/>
    </location>
</feature>
<keyword evidence="3" id="KW-0813">Transport</keyword>
<protein>
    <submittedName>
        <fullName evidence="9">AmiS/UreI family transporter</fullName>
    </submittedName>
</protein>
<keyword evidence="7 8" id="KW-0472">Membrane</keyword>
<keyword evidence="4" id="KW-1003">Cell membrane</keyword>
<dbReference type="EMBL" id="JBHTHX010002800">
    <property type="protein sequence ID" value="MFD0890952.1"/>
    <property type="molecule type" value="Genomic_DNA"/>
</dbReference>
<evidence type="ECO:0000256" key="5">
    <source>
        <dbReference type="ARBA" id="ARBA00022692"/>
    </source>
</evidence>
<dbReference type="Gene3D" id="1.25.40.600">
    <property type="match status" value="1"/>
</dbReference>
<sequence length="215" mass="23100">MATVGLLYVGAVLFINGMMLLGKVDARAAAVFNLFVGALQVITPTVLIIAAGNRADAILGASGLFLFGFTYLYVGIGLLGGFDTTGVGYFSLFVAITALGFSFANFRIIGDKPFGVIWLYWAFLWLLFFLLLGLKHEHLTVYTGWVTAIQGWVTAAIPAFLLLTGYWQRWNQDLLAVLLAVFGVVVFGGLWLLTRGRRTLPGGTGRAGGETAAAH</sequence>
<accession>A0ABW3E6C2</accession>
<evidence type="ECO:0000313" key="9">
    <source>
        <dbReference type="EMBL" id="MFD0890952.1"/>
    </source>
</evidence>
<evidence type="ECO:0000256" key="3">
    <source>
        <dbReference type="ARBA" id="ARBA00022448"/>
    </source>
</evidence>
<evidence type="ECO:0000256" key="2">
    <source>
        <dbReference type="ARBA" id="ARBA00010068"/>
    </source>
</evidence>
<dbReference type="CDD" id="cd13429">
    <property type="entry name" value="UreI_AmiS_like_2"/>
    <property type="match status" value="1"/>
</dbReference>
<keyword evidence="10" id="KW-1185">Reference proteome</keyword>
<feature type="transmembrane region" description="Helical" evidence="8">
    <location>
        <begin position="57"/>
        <end position="80"/>
    </location>
</feature>
<evidence type="ECO:0000256" key="4">
    <source>
        <dbReference type="ARBA" id="ARBA00022475"/>
    </source>
</evidence>
<feature type="transmembrane region" description="Helical" evidence="8">
    <location>
        <begin position="31"/>
        <end position="51"/>
    </location>
</feature>
<feature type="non-terminal residue" evidence="9">
    <location>
        <position position="215"/>
    </location>
</feature>
<keyword evidence="6 8" id="KW-1133">Transmembrane helix</keyword>
<proteinExistence type="inferred from homology"/>
<evidence type="ECO:0000313" key="10">
    <source>
        <dbReference type="Proteomes" id="UP001597024"/>
    </source>
</evidence>
<evidence type="ECO:0000256" key="8">
    <source>
        <dbReference type="SAM" id="Phobius"/>
    </source>
</evidence>
<dbReference type="Pfam" id="PF02293">
    <property type="entry name" value="AmiS_UreI"/>
    <property type="match status" value="1"/>
</dbReference>
<evidence type="ECO:0000256" key="6">
    <source>
        <dbReference type="ARBA" id="ARBA00022989"/>
    </source>
</evidence>
<name>A0ABW3E6C2_9ACTN</name>
<dbReference type="InterPro" id="IPR003211">
    <property type="entry name" value="AmiSUreI_transpt"/>
</dbReference>
<feature type="transmembrane region" description="Helical" evidence="8">
    <location>
        <begin position="6"/>
        <end position="24"/>
    </location>
</feature>
<dbReference type="InterPro" id="IPR038523">
    <property type="entry name" value="AmiSUreI_transpt_sf"/>
</dbReference>
<feature type="transmembrane region" description="Helical" evidence="8">
    <location>
        <begin position="115"/>
        <end position="134"/>
    </location>
</feature>
<dbReference type="Proteomes" id="UP001597024">
    <property type="component" value="Unassembled WGS sequence"/>
</dbReference>
<gene>
    <name evidence="9" type="ORF">ACFQ08_40935</name>
</gene>
<comment type="subcellular location">
    <subcellularLocation>
        <location evidence="1">Cell membrane</location>
        <topology evidence="1">Multi-pass membrane protein</topology>
    </subcellularLocation>
</comment>